<dbReference type="EMBL" id="JASKHM010000018">
    <property type="protein sequence ID" value="MEQ4485941.1"/>
    <property type="molecule type" value="Genomic_DNA"/>
</dbReference>
<reference evidence="3 4" key="1">
    <citation type="journal article" date="2023" name="Genome Announc.">
        <title>Pan-Genome Analyses of the Genus Cohnella and Proposal of the Novel Species Cohnella silvisoli sp. nov., Isolated from Forest Soil.</title>
        <authorList>
            <person name="Wang C."/>
            <person name="Mao L."/>
            <person name="Bao G."/>
            <person name="Zhu H."/>
        </authorList>
    </citation>
    <scope>NUCLEOTIDE SEQUENCE [LARGE SCALE GENOMIC DNA]</scope>
    <source>
        <strain evidence="3 4">NL03-T5-1</strain>
    </source>
</reference>
<proteinExistence type="predicted"/>
<evidence type="ECO:0000256" key="2">
    <source>
        <dbReference type="SAM" id="Phobius"/>
    </source>
</evidence>
<organism evidence="3 4">
    <name type="scientific">Cohnella silvisoli</name>
    <dbReference type="NCBI Taxonomy" id="2873699"/>
    <lineage>
        <taxon>Bacteria</taxon>
        <taxon>Bacillati</taxon>
        <taxon>Bacillota</taxon>
        <taxon>Bacilli</taxon>
        <taxon>Bacillales</taxon>
        <taxon>Paenibacillaceae</taxon>
        <taxon>Cohnella</taxon>
    </lineage>
</organism>
<feature type="transmembrane region" description="Helical" evidence="2">
    <location>
        <begin position="120"/>
        <end position="140"/>
    </location>
</feature>
<gene>
    <name evidence="3" type="ORF">QJS35_26535</name>
</gene>
<dbReference type="Proteomes" id="UP001493487">
    <property type="component" value="Unassembled WGS sequence"/>
</dbReference>
<feature type="compositionally biased region" description="Gly residues" evidence="1">
    <location>
        <begin position="61"/>
        <end position="71"/>
    </location>
</feature>
<evidence type="ECO:0000256" key="1">
    <source>
        <dbReference type="SAM" id="MobiDB-lite"/>
    </source>
</evidence>
<keyword evidence="2" id="KW-0812">Transmembrane</keyword>
<accession>A0ABV1L133</accession>
<evidence type="ECO:0000313" key="4">
    <source>
        <dbReference type="Proteomes" id="UP001493487"/>
    </source>
</evidence>
<sequence>MRILIIFILGLFIFSIALPDVPAARLVSTATASPAVEDGNNIQSKAFRSGRGSFRSPRSGYTGGTRGGVTNGRGQRPGANTPVNRAPGPTNRFGGIFGGFLAGTLLGSLLNPFGFGGTGGFSFIGLIFWGVILYFVFRLLRRLFNRAR</sequence>
<keyword evidence="2" id="KW-1133">Transmembrane helix</keyword>
<keyword evidence="4" id="KW-1185">Reference proteome</keyword>
<evidence type="ECO:0000313" key="3">
    <source>
        <dbReference type="EMBL" id="MEQ4485941.1"/>
    </source>
</evidence>
<name>A0ABV1L133_9BACL</name>
<feature type="region of interest" description="Disordered" evidence="1">
    <location>
        <begin position="45"/>
        <end position="85"/>
    </location>
</feature>
<protein>
    <submittedName>
        <fullName evidence="3">Uncharacterized protein</fullName>
    </submittedName>
</protein>
<comment type="caution">
    <text evidence="3">The sequence shown here is derived from an EMBL/GenBank/DDBJ whole genome shotgun (WGS) entry which is preliminary data.</text>
</comment>
<dbReference type="RefSeq" id="WP_232189071.1">
    <property type="nucleotide sequence ID" value="NZ_JAIOAP010000017.1"/>
</dbReference>
<keyword evidence="2" id="KW-0472">Membrane</keyword>
<feature type="compositionally biased region" description="Low complexity" evidence="1">
    <location>
        <begin position="47"/>
        <end position="60"/>
    </location>
</feature>